<dbReference type="PANTHER" id="PTHR14226">
    <property type="entry name" value="NEUROPATHY TARGET ESTERASE/SWISS CHEESE D.MELANOGASTER"/>
    <property type="match status" value="1"/>
</dbReference>
<dbReference type="InterPro" id="IPR050301">
    <property type="entry name" value="NTE"/>
</dbReference>
<keyword evidence="2 4" id="KW-0442">Lipid degradation</keyword>
<dbReference type="InterPro" id="IPR002641">
    <property type="entry name" value="PNPLA_dom"/>
</dbReference>
<feature type="active site" description="Nucleophile" evidence="4">
    <location>
        <position position="67"/>
    </location>
</feature>
<evidence type="ECO:0000259" key="5">
    <source>
        <dbReference type="PROSITE" id="PS51635"/>
    </source>
</evidence>
<protein>
    <submittedName>
        <fullName evidence="6">NTE family protein</fullName>
    </submittedName>
</protein>
<reference evidence="6 7" key="1">
    <citation type="submission" date="2016-10" db="EMBL/GenBank/DDBJ databases">
        <authorList>
            <person name="Varghese N."/>
            <person name="Submissions S."/>
        </authorList>
    </citation>
    <scope>NUCLEOTIDE SEQUENCE [LARGE SCALE GENOMIC DNA]</scope>
    <source>
        <strain evidence="6 7">CGMCC 1.6497</strain>
    </source>
</reference>
<sequence>MQRRDMQSLFEAGHATGDFLTASKVEDSIGLCLSGGGYRAMLYHLGALTYLNEMGLLSQLAEIASVSGGSIAAGVLAHGWPRLEFRGDGVASNFEEEVATPLARFAQVNVDIRAALLGFLPGRTAADGVAEVYDRHLFHGVTLQDLPDRPRFTFMATNLQTGSAWRFAKDYAADFRIGRIVRPTFALAKVVAASSAFPPFLSPARFSFAGHVVEPMDGADLHRPPFTEGVVLTDGGVYDNLGLERIWKRCRKILVSNGGKTVPEIGRPTGRWIGQAYRTLNIVLQQAEHSRRRILFGMGNLEQRDVVYWSIDTPNSYYGLVRANDLGDEGNRCAAAIATRLARLPNEHIALLQRAGYENCRAALQARGDGSDRRLRLGKIA</sequence>
<evidence type="ECO:0000313" key="6">
    <source>
        <dbReference type="EMBL" id="SDO86784.1"/>
    </source>
</evidence>
<dbReference type="PROSITE" id="PS51635">
    <property type="entry name" value="PNPLA"/>
    <property type="match status" value="1"/>
</dbReference>
<dbReference type="Gene3D" id="3.40.1090.10">
    <property type="entry name" value="Cytosolic phospholipase A2 catalytic domain"/>
    <property type="match status" value="2"/>
</dbReference>
<dbReference type="SUPFAM" id="SSF52151">
    <property type="entry name" value="FabD/lysophospholipase-like"/>
    <property type="match status" value="1"/>
</dbReference>
<dbReference type="Pfam" id="PF01734">
    <property type="entry name" value="Patatin"/>
    <property type="match status" value="1"/>
</dbReference>
<name>A0A1H0N255_9HYPH</name>
<proteinExistence type="predicted"/>
<evidence type="ECO:0000256" key="3">
    <source>
        <dbReference type="ARBA" id="ARBA00023098"/>
    </source>
</evidence>
<feature type="short sequence motif" description="DGA/G" evidence="4">
    <location>
        <begin position="234"/>
        <end position="236"/>
    </location>
</feature>
<dbReference type="Proteomes" id="UP000198795">
    <property type="component" value="Unassembled WGS sequence"/>
</dbReference>
<dbReference type="PANTHER" id="PTHR14226:SF78">
    <property type="entry name" value="SLR0060 PROTEIN"/>
    <property type="match status" value="1"/>
</dbReference>
<gene>
    <name evidence="6" type="ORF">SAMN04488061_1862</name>
</gene>
<evidence type="ECO:0000313" key="7">
    <source>
        <dbReference type="Proteomes" id="UP000198795"/>
    </source>
</evidence>
<evidence type="ECO:0000256" key="1">
    <source>
        <dbReference type="ARBA" id="ARBA00022801"/>
    </source>
</evidence>
<keyword evidence="1 4" id="KW-0378">Hydrolase</keyword>
<feature type="domain" description="PNPLA" evidence="5">
    <location>
        <begin position="32"/>
        <end position="247"/>
    </location>
</feature>
<evidence type="ECO:0000256" key="4">
    <source>
        <dbReference type="PROSITE-ProRule" id="PRU01161"/>
    </source>
</evidence>
<dbReference type="InterPro" id="IPR016035">
    <property type="entry name" value="Acyl_Trfase/lysoPLipase"/>
</dbReference>
<comment type="caution">
    <text evidence="4">Lacks conserved residue(s) required for the propagation of feature annotation.</text>
</comment>
<accession>A0A1H0N255</accession>
<organism evidence="6 7">
    <name type="scientific">Filomicrobium insigne</name>
    <dbReference type="NCBI Taxonomy" id="418854"/>
    <lineage>
        <taxon>Bacteria</taxon>
        <taxon>Pseudomonadati</taxon>
        <taxon>Pseudomonadota</taxon>
        <taxon>Alphaproteobacteria</taxon>
        <taxon>Hyphomicrobiales</taxon>
        <taxon>Hyphomicrobiaceae</taxon>
        <taxon>Filomicrobium</taxon>
    </lineage>
</organism>
<dbReference type="EMBL" id="FNJC01000002">
    <property type="protein sequence ID" value="SDO86784.1"/>
    <property type="molecule type" value="Genomic_DNA"/>
</dbReference>
<keyword evidence="7" id="KW-1185">Reference proteome</keyword>
<comment type="caution">
    <text evidence="6">The sequence shown here is derived from an EMBL/GenBank/DDBJ whole genome shotgun (WGS) entry which is preliminary data.</text>
</comment>
<dbReference type="RefSeq" id="WP_090228166.1">
    <property type="nucleotide sequence ID" value="NZ_FNJC01000002.1"/>
</dbReference>
<keyword evidence="3 4" id="KW-0443">Lipid metabolism</keyword>
<feature type="active site" description="Proton acceptor" evidence="4">
    <location>
        <position position="234"/>
    </location>
</feature>
<evidence type="ECO:0000256" key="2">
    <source>
        <dbReference type="ARBA" id="ARBA00022963"/>
    </source>
</evidence>